<feature type="domain" description="DDE Tnp4" evidence="8">
    <location>
        <begin position="124"/>
        <end position="214"/>
    </location>
</feature>
<dbReference type="InterPro" id="IPR045249">
    <property type="entry name" value="HARBI1-like"/>
</dbReference>
<evidence type="ECO:0000313" key="10">
    <source>
        <dbReference type="EMBL" id="KAK4382601.1"/>
    </source>
</evidence>
<keyword evidence="7" id="KW-0539">Nucleus</keyword>
<comment type="cofactor">
    <cofactor evidence="1">
        <name>a divalent metal cation</name>
        <dbReference type="ChEBI" id="CHEBI:60240"/>
    </cofactor>
</comment>
<dbReference type="Proteomes" id="UP001289374">
    <property type="component" value="Unassembled WGS sequence"/>
</dbReference>
<protein>
    <recommendedName>
        <fullName evidence="12">DDE Tnp4 domain-containing protein</fullName>
    </recommendedName>
</protein>
<evidence type="ECO:0000256" key="7">
    <source>
        <dbReference type="ARBA" id="ARBA00023242"/>
    </source>
</evidence>
<sequence length="378" mass="44210">MTTPHTGKFYDNIRMTKLCFYALVDALTSRGLLPHGQTLRVSSIEEVALFMQTVGMHKRQRDNMERFQHSLETIYRRFHRVLSALCAMTPELITHPNFTDTHSRVASNIDFYPYFKDCVRVMKGTLVPTWVPQIDQNRYRSRKGRLAHNVLAICDFDMNFTYVYARWEGSAADARVLNHAVSQDPTFPFPPIGNYYLLDAGFTNYQCFLAPYRDYSRLNFIQINNVVIYIFEEDHWTLSVEQRLMWMIVDDNTRDSMRDNHRAETHMAHWACGLRRYFAYHYTREQLYPLARRYYQYPKPHYPSMLEIWDPIRLPPIPVEEQSDARHSQNSNVVCSYARGGEETPIMISNSTTPTTQTHTHIGSWDAVQQVAHGDGGL</sequence>
<dbReference type="InterPro" id="IPR027806">
    <property type="entry name" value="HARBI1_dom"/>
</dbReference>
<evidence type="ECO:0000256" key="3">
    <source>
        <dbReference type="ARBA" id="ARBA00006958"/>
    </source>
</evidence>
<dbReference type="EMBL" id="JACGWL010000669">
    <property type="protein sequence ID" value="KAK4382601.1"/>
    <property type="molecule type" value="Genomic_DNA"/>
</dbReference>
<evidence type="ECO:0000256" key="2">
    <source>
        <dbReference type="ARBA" id="ARBA00004123"/>
    </source>
</evidence>
<dbReference type="AlphaFoldDB" id="A0AAE1VZF9"/>
<evidence type="ECO:0000259" key="8">
    <source>
        <dbReference type="Pfam" id="PF13359"/>
    </source>
</evidence>
<organism evidence="10 11">
    <name type="scientific">Sesamum angolense</name>
    <dbReference type="NCBI Taxonomy" id="2727404"/>
    <lineage>
        <taxon>Eukaryota</taxon>
        <taxon>Viridiplantae</taxon>
        <taxon>Streptophyta</taxon>
        <taxon>Embryophyta</taxon>
        <taxon>Tracheophyta</taxon>
        <taxon>Spermatophyta</taxon>
        <taxon>Magnoliopsida</taxon>
        <taxon>eudicotyledons</taxon>
        <taxon>Gunneridae</taxon>
        <taxon>Pentapetalae</taxon>
        <taxon>asterids</taxon>
        <taxon>lamiids</taxon>
        <taxon>Lamiales</taxon>
        <taxon>Pedaliaceae</taxon>
        <taxon>Sesamum</taxon>
    </lineage>
</organism>
<dbReference type="Pfam" id="PF13359">
    <property type="entry name" value="DDE_Tnp_4"/>
    <property type="match status" value="1"/>
</dbReference>
<dbReference type="GO" id="GO:0016787">
    <property type="term" value="F:hydrolase activity"/>
    <property type="evidence" value="ECO:0007669"/>
    <property type="project" value="UniProtKB-KW"/>
</dbReference>
<dbReference type="Pfam" id="PF26138">
    <property type="entry name" value="DUF8040"/>
    <property type="match status" value="1"/>
</dbReference>
<comment type="caution">
    <text evidence="10">The sequence shown here is derived from an EMBL/GenBank/DDBJ whole genome shotgun (WGS) entry which is preliminary data.</text>
</comment>
<reference evidence="10" key="1">
    <citation type="submission" date="2020-06" db="EMBL/GenBank/DDBJ databases">
        <authorList>
            <person name="Li T."/>
            <person name="Hu X."/>
            <person name="Zhang T."/>
            <person name="Song X."/>
            <person name="Zhang H."/>
            <person name="Dai N."/>
            <person name="Sheng W."/>
            <person name="Hou X."/>
            <person name="Wei L."/>
        </authorList>
    </citation>
    <scope>NUCLEOTIDE SEQUENCE</scope>
    <source>
        <strain evidence="10">K16</strain>
        <tissue evidence="10">Leaf</tissue>
    </source>
</reference>
<keyword evidence="4" id="KW-0540">Nuclease</keyword>
<dbReference type="PANTHER" id="PTHR22930">
    <property type="match status" value="1"/>
</dbReference>
<keyword evidence="5" id="KW-0479">Metal-binding</keyword>
<evidence type="ECO:0000256" key="5">
    <source>
        <dbReference type="ARBA" id="ARBA00022723"/>
    </source>
</evidence>
<dbReference type="GO" id="GO:0004518">
    <property type="term" value="F:nuclease activity"/>
    <property type="evidence" value="ECO:0007669"/>
    <property type="project" value="UniProtKB-KW"/>
</dbReference>
<name>A0AAE1VZF9_9LAMI</name>
<feature type="domain" description="DUF8040" evidence="9">
    <location>
        <begin position="5"/>
        <end position="86"/>
    </location>
</feature>
<evidence type="ECO:0000259" key="9">
    <source>
        <dbReference type="Pfam" id="PF26138"/>
    </source>
</evidence>
<comment type="similarity">
    <text evidence="3">Belongs to the HARBI1 family.</text>
</comment>
<dbReference type="GO" id="GO:0005634">
    <property type="term" value="C:nucleus"/>
    <property type="evidence" value="ECO:0007669"/>
    <property type="project" value="UniProtKB-SubCell"/>
</dbReference>
<evidence type="ECO:0000313" key="11">
    <source>
        <dbReference type="Proteomes" id="UP001289374"/>
    </source>
</evidence>
<comment type="subcellular location">
    <subcellularLocation>
        <location evidence="2">Nucleus</location>
    </subcellularLocation>
</comment>
<accession>A0AAE1VZF9</accession>
<keyword evidence="11" id="KW-1185">Reference proteome</keyword>
<evidence type="ECO:0008006" key="12">
    <source>
        <dbReference type="Google" id="ProtNLM"/>
    </source>
</evidence>
<gene>
    <name evidence="10" type="ORF">Sango_2856700</name>
</gene>
<proteinExistence type="inferred from homology"/>
<keyword evidence="6" id="KW-0378">Hydrolase</keyword>
<evidence type="ECO:0000256" key="1">
    <source>
        <dbReference type="ARBA" id="ARBA00001968"/>
    </source>
</evidence>
<evidence type="ECO:0000256" key="6">
    <source>
        <dbReference type="ARBA" id="ARBA00022801"/>
    </source>
</evidence>
<dbReference type="GO" id="GO:0046872">
    <property type="term" value="F:metal ion binding"/>
    <property type="evidence" value="ECO:0007669"/>
    <property type="project" value="UniProtKB-KW"/>
</dbReference>
<dbReference type="PANTHER" id="PTHR22930:SF259">
    <property type="entry name" value="OS08G0106900 PROTEIN"/>
    <property type="match status" value="1"/>
</dbReference>
<evidence type="ECO:0000256" key="4">
    <source>
        <dbReference type="ARBA" id="ARBA00022722"/>
    </source>
</evidence>
<reference evidence="10" key="2">
    <citation type="journal article" date="2024" name="Plant">
        <title>Genomic evolution and insights into agronomic trait innovations of Sesamum species.</title>
        <authorList>
            <person name="Miao H."/>
            <person name="Wang L."/>
            <person name="Qu L."/>
            <person name="Liu H."/>
            <person name="Sun Y."/>
            <person name="Le M."/>
            <person name="Wang Q."/>
            <person name="Wei S."/>
            <person name="Zheng Y."/>
            <person name="Lin W."/>
            <person name="Duan Y."/>
            <person name="Cao H."/>
            <person name="Xiong S."/>
            <person name="Wang X."/>
            <person name="Wei L."/>
            <person name="Li C."/>
            <person name="Ma Q."/>
            <person name="Ju M."/>
            <person name="Zhao R."/>
            <person name="Li G."/>
            <person name="Mu C."/>
            <person name="Tian Q."/>
            <person name="Mei H."/>
            <person name="Zhang T."/>
            <person name="Gao T."/>
            <person name="Zhang H."/>
        </authorList>
    </citation>
    <scope>NUCLEOTIDE SEQUENCE</scope>
    <source>
        <strain evidence="10">K16</strain>
    </source>
</reference>
<dbReference type="InterPro" id="IPR058353">
    <property type="entry name" value="DUF8040"/>
</dbReference>